<gene>
    <name evidence="1" type="ORF">LNAOJCKE_5175</name>
</gene>
<name>A0ABQ4UQ86_9HYPH</name>
<protein>
    <submittedName>
        <fullName evidence="1">Uncharacterized protein</fullName>
    </submittedName>
</protein>
<reference evidence="1" key="2">
    <citation type="submission" date="2021-08" db="EMBL/GenBank/DDBJ databases">
        <authorList>
            <person name="Tani A."/>
            <person name="Ola A."/>
            <person name="Ogura Y."/>
            <person name="Katsura K."/>
            <person name="Hayashi T."/>
        </authorList>
    </citation>
    <scope>NUCLEOTIDE SEQUENCE</scope>
    <source>
        <strain evidence="1">NBRC 15686</strain>
    </source>
</reference>
<organism evidence="1 2">
    <name type="scientific">Methylorubrum aminovorans</name>
    <dbReference type="NCBI Taxonomy" id="269069"/>
    <lineage>
        <taxon>Bacteria</taxon>
        <taxon>Pseudomonadati</taxon>
        <taxon>Pseudomonadota</taxon>
        <taxon>Alphaproteobacteria</taxon>
        <taxon>Hyphomicrobiales</taxon>
        <taxon>Methylobacteriaceae</taxon>
        <taxon>Methylorubrum</taxon>
    </lineage>
</organism>
<sequence length="82" mass="8732">MSDAEDNFERTAIISTIGCLVNALSKSGTLQLDLLLDEMRSTAAGHRASGNEKVGAVMHVLSEYLEQQSQEPKIAPKSGSPS</sequence>
<proteinExistence type="predicted"/>
<reference evidence="1" key="1">
    <citation type="journal article" date="2021" name="Front. Microbiol.">
        <title>Comprehensive Comparative Genomics and Phenotyping of Methylobacterium Species.</title>
        <authorList>
            <person name="Alessa O."/>
            <person name="Ogura Y."/>
            <person name="Fujitani Y."/>
            <person name="Takami H."/>
            <person name="Hayashi T."/>
            <person name="Sahin N."/>
            <person name="Tani A."/>
        </authorList>
    </citation>
    <scope>NUCLEOTIDE SEQUENCE</scope>
    <source>
        <strain evidence="1">NBRC 15686</strain>
    </source>
</reference>
<comment type="caution">
    <text evidence="1">The sequence shown here is derived from an EMBL/GenBank/DDBJ whole genome shotgun (WGS) entry which is preliminary data.</text>
</comment>
<dbReference type="EMBL" id="BPRC01000038">
    <property type="protein sequence ID" value="GJE67940.1"/>
    <property type="molecule type" value="Genomic_DNA"/>
</dbReference>
<dbReference type="RefSeq" id="WP_238228822.1">
    <property type="nucleotide sequence ID" value="NZ_BAAADH010000054.1"/>
</dbReference>
<dbReference type="Proteomes" id="UP001055039">
    <property type="component" value="Unassembled WGS sequence"/>
</dbReference>
<keyword evidence="2" id="KW-1185">Reference proteome</keyword>
<accession>A0ABQ4UQ86</accession>
<evidence type="ECO:0000313" key="1">
    <source>
        <dbReference type="EMBL" id="GJE67940.1"/>
    </source>
</evidence>
<evidence type="ECO:0000313" key="2">
    <source>
        <dbReference type="Proteomes" id="UP001055039"/>
    </source>
</evidence>